<proteinExistence type="predicted"/>
<keyword evidence="2" id="KW-1185">Reference proteome</keyword>
<comment type="caution">
    <text evidence="1">The sequence shown here is derived from an EMBL/GenBank/DDBJ whole genome shotgun (WGS) entry which is preliminary data.</text>
</comment>
<reference evidence="1" key="2">
    <citation type="submission" date="2021-10" db="EMBL/GenBank/DDBJ databases">
        <authorList>
            <person name="Piombo E."/>
        </authorList>
    </citation>
    <scope>NUCLEOTIDE SEQUENCE</scope>
</reference>
<sequence length="82" mass="8984">MSPGENCPPDAGQESRIFLAVPRHWGNMDCKPQQGAKKDGDMMQRWFEEAATDAPFNTIAMVAVTQIETSRAPDGATSKQKC</sequence>
<dbReference type="Proteomes" id="UP000836387">
    <property type="component" value="Unassembled WGS sequence"/>
</dbReference>
<dbReference type="EMBL" id="CADEHS020000012">
    <property type="protein sequence ID" value="CAG9947507.1"/>
    <property type="molecule type" value="Genomic_DNA"/>
</dbReference>
<accession>A0ACA9U3U6</accession>
<organism evidence="1 2">
    <name type="scientific">Clonostachys rosea f. rosea IK726</name>
    <dbReference type="NCBI Taxonomy" id="1349383"/>
    <lineage>
        <taxon>Eukaryota</taxon>
        <taxon>Fungi</taxon>
        <taxon>Dikarya</taxon>
        <taxon>Ascomycota</taxon>
        <taxon>Pezizomycotina</taxon>
        <taxon>Sordariomycetes</taxon>
        <taxon>Hypocreomycetidae</taxon>
        <taxon>Hypocreales</taxon>
        <taxon>Bionectriaceae</taxon>
        <taxon>Clonostachys</taxon>
    </lineage>
</organism>
<reference evidence="1" key="1">
    <citation type="submission" date="2020-04" db="EMBL/GenBank/DDBJ databases">
        <authorList>
            <person name="Broberg M."/>
        </authorList>
    </citation>
    <scope>NUCLEOTIDE SEQUENCE</scope>
</reference>
<protein>
    <submittedName>
        <fullName evidence="1">Uncharacterized protein</fullName>
    </submittedName>
</protein>
<evidence type="ECO:0000313" key="2">
    <source>
        <dbReference type="Proteomes" id="UP000836387"/>
    </source>
</evidence>
<gene>
    <name evidence="1" type="ORF">CRV2_00012680</name>
</gene>
<evidence type="ECO:0000313" key="1">
    <source>
        <dbReference type="EMBL" id="CAG9947507.1"/>
    </source>
</evidence>
<name>A0ACA9U3U6_BIOOC</name>